<dbReference type="SMART" id="SM01340">
    <property type="entry name" value="DNA_mis_repair"/>
    <property type="match status" value="1"/>
</dbReference>
<dbReference type="OMA" id="MRPRRMP"/>
<gene>
    <name evidence="7" type="ORF">PISL3812_01290</name>
</gene>
<dbReference type="InterPro" id="IPR036890">
    <property type="entry name" value="HATPase_C_sf"/>
</dbReference>
<evidence type="ECO:0000259" key="5">
    <source>
        <dbReference type="SMART" id="SM00853"/>
    </source>
</evidence>
<dbReference type="FunFam" id="3.30.565.10:FF:000014">
    <property type="entry name" value="Mismatch repair endonuclease pms1, putative"/>
    <property type="match status" value="1"/>
</dbReference>
<dbReference type="InterPro" id="IPR013507">
    <property type="entry name" value="DNA_mismatch_S5_2-like"/>
</dbReference>
<dbReference type="InterPro" id="IPR037198">
    <property type="entry name" value="MutL_C_sf"/>
</dbReference>
<dbReference type="AlphaFoldDB" id="A0A0U1LLP9"/>
<dbReference type="PANTHER" id="PTHR10073">
    <property type="entry name" value="DNA MISMATCH REPAIR PROTEIN MLH, PMS, MUTL"/>
    <property type="match status" value="1"/>
</dbReference>
<dbReference type="Gene3D" id="3.30.1540.20">
    <property type="entry name" value="MutL, C-terminal domain, dimerisation subdomain"/>
    <property type="match status" value="1"/>
</dbReference>
<keyword evidence="8" id="KW-1185">Reference proteome</keyword>
<dbReference type="FunFam" id="3.30.230.10:FF:000120">
    <property type="entry name" value="Mismatch repair endonuclease PMS2"/>
    <property type="match status" value="1"/>
</dbReference>
<feature type="region of interest" description="Disordered" evidence="4">
    <location>
        <begin position="1006"/>
        <end position="1032"/>
    </location>
</feature>
<dbReference type="InterPro" id="IPR014721">
    <property type="entry name" value="Ribsml_uS5_D2-typ_fold_subgr"/>
</dbReference>
<dbReference type="SMART" id="SM00853">
    <property type="entry name" value="MutL_C"/>
    <property type="match status" value="1"/>
</dbReference>
<name>A0A0U1LLP9_TALIS</name>
<organism evidence="7 8">
    <name type="scientific">Talaromyces islandicus</name>
    <name type="common">Penicillium islandicum</name>
    <dbReference type="NCBI Taxonomy" id="28573"/>
    <lineage>
        <taxon>Eukaryota</taxon>
        <taxon>Fungi</taxon>
        <taxon>Dikarya</taxon>
        <taxon>Ascomycota</taxon>
        <taxon>Pezizomycotina</taxon>
        <taxon>Eurotiomycetes</taxon>
        <taxon>Eurotiomycetidae</taxon>
        <taxon>Eurotiales</taxon>
        <taxon>Trichocomaceae</taxon>
        <taxon>Talaromyces</taxon>
        <taxon>Talaromyces sect. Islandici</taxon>
    </lineage>
</organism>
<feature type="domain" description="MutL C-terminal dimerisation" evidence="5">
    <location>
        <begin position="789"/>
        <end position="957"/>
    </location>
</feature>
<dbReference type="SUPFAM" id="SSF118116">
    <property type="entry name" value="DNA mismatch repair protein MutL"/>
    <property type="match status" value="1"/>
</dbReference>
<feature type="compositionally biased region" description="Polar residues" evidence="4">
    <location>
        <begin position="426"/>
        <end position="447"/>
    </location>
</feature>
<sequence>MSTIKPIEARSVHQIQSGQVIVDLCSVVKELVENSLDAGASSIEVRFKNDGLDLIEVQDNGSGIAPQNYESIALKHYTSKLSSYDDLTSLTTFGFRGEALSSLCAVSDFHIVTAQADQAPKANKLEFERSGKLKNTQIVAGQRGTTSSAVNLFSNLPVRRRELEKNIKRELAKVVTLLNGYACISTGVRFNVKNTDAKRKTITLLSTKANSTMKENIANVYGAKTLLTLIPLELDLEFEPSAAGKRLDRELNEIRVRGYVSRPVVGEGRGTRDRQMYYVNSRPCGIPQISKAFNEVYKSYNLSQAPFVLADFQMDTNAYDVNVSPDKRTILLHDSAALIDSLKNALDKLFQEAEQTVPQAQILSTKQQANIRQHFREAPGPAAPEEDGKKPQPAPVPNKGPTATDKEGLLLAIHGDQASNGKRIHSTNQPTEETSAPSATQDTTVASTDKDAASEISEDQADAEEAVKRIRAKAAENPRAGDTRPKWRSSETPNVIQNAFDRMRPKRPPTEIATITVGDKTVTSVVGRSSIKKRDSLTAGNSDRKRESKRRIHTPSKPNIFGQSLKSFAAPGHDDPAEEDDVEDEEGSDDIEDEEAEEEEEEEEEQEEEEQEEEEEEQEDVEDVEDVEMADASKVAGNTNTISDNKDDVDSVQSVGEEDTEPQSHEDKPDESDEDYIDEAEKKAKEEAKVQALIQKAEQKGGQHSDNHVKRGKYIEKEHQNQRDSTIQLVATINSSIARIQTQMGKLHEGLEPYTQSGIIEEEESVRDKTGEERLSLTVSKDDFAKMRVAGQFNLGFVLATRSHETNEQSVSNKDELFIIDQHASDEKYNFERLQAETVVQSQRLVHPKTLDLTAVEEEIIRENQPALEKNGFVIEIDDSGDEPIGRRCKLVSLPLSKEVVFEIRDLEELIVLLSETPTITAANSSKSDIYVPRPSKVRKMFAMRACRSSIMIGKTLTARQMQKVVRNMGTIDKPWNCPHGRPTMRHLMSLGSWNEYDEYHDREDIASNSTAGSPWSRFYEWRTQGEEEEDA</sequence>
<evidence type="ECO:0000256" key="3">
    <source>
        <dbReference type="ARBA" id="ARBA00070941"/>
    </source>
</evidence>
<feature type="region of interest" description="Disordered" evidence="4">
    <location>
        <begin position="378"/>
        <end position="404"/>
    </location>
</feature>
<feature type="compositionally biased region" description="Basic and acidic residues" evidence="4">
    <location>
        <begin position="532"/>
        <end position="546"/>
    </location>
</feature>
<dbReference type="PANTHER" id="PTHR10073:SF52">
    <property type="entry name" value="MISMATCH REPAIR ENDONUCLEASE PMS2"/>
    <property type="match status" value="1"/>
</dbReference>
<dbReference type="Proteomes" id="UP000054383">
    <property type="component" value="Unassembled WGS sequence"/>
</dbReference>
<dbReference type="GO" id="GO:0140664">
    <property type="term" value="F:ATP-dependent DNA damage sensor activity"/>
    <property type="evidence" value="ECO:0007669"/>
    <property type="project" value="InterPro"/>
</dbReference>
<dbReference type="EMBL" id="CVMT01000001">
    <property type="protein sequence ID" value="CRG83934.1"/>
    <property type="molecule type" value="Genomic_DNA"/>
</dbReference>
<reference evidence="7 8" key="1">
    <citation type="submission" date="2015-04" db="EMBL/GenBank/DDBJ databases">
        <authorList>
            <person name="Syromyatnikov M.Y."/>
            <person name="Popov V.N."/>
        </authorList>
    </citation>
    <scope>NUCLEOTIDE SEQUENCE [LARGE SCALE GENOMIC DNA]</scope>
    <source>
        <strain evidence="7">WF-38-12</strain>
    </source>
</reference>
<dbReference type="CDD" id="cd16926">
    <property type="entry name" value="HATPase_MutL-MLH-PMS-like"/>
    <property type="match status" value="1"/>
</dbReference>
<dbReference type="SUPFAM" id="SSF54211">
    <property type="entry name" value="Ribosomal protein S5 domain 2-like"/>
    <property type="match status" value="1"/>
</dbReference>
<dbReference type="NCBIfam" id="TIGR00585">
    <property type="entry name" value="mutl"/>
    <property type="match status" value="1"/>
</dbReference>
<dbReference type="Gene3D" id="3.30.230.10">
    <property type="match status" value="1"/>
</dbReference>
<dbReference type="InterPro" id="IPR042120">
    <property type="entry name" value="MutL_C_dimsub"/>
</dbReference>
<dbReference type="GO" id="GO:0004519">
    <property type="term" value="F:endonuclease activity"/>
    <property type="evidence" value="ECO:0007669"/>
    <property type="project" value="UniProtKB-KW"/>
</dbReference>
<proteinExistence type="inferred from homology"/>
<keyword evidence="7" id="KW-0540">Nuclease</keyword>
<dbReference type="GO" id="GO:0032389">
    <property type="term" value="C:MutLalpha complex"/>
    <property type="evidence" value="ECO:0007669"/>
    <property type="project" value="TreeGrafter"/>
</dbReference>
<evidence type="ECO:0000256" key="1">
    <source>
        <dbReference type="ARBA" id="ARBA00006082"/>
    </source>
</evidence>
<dbReference type="PROSITE" id="PS00058">
    <property type="entry name" value="DNA_MISMATCH_REPAIR_1"/>
    <property type="match status" value="1"/>
</dbReference>
<comment type="similarity">
    <text evidence="1">Belongs to the DNA mismatch repair MutL/HexB family.</text>
</comment>
<dbReference type="GO" id="GO:0005524">
    <property type="term" value="F:ATP binding"/>
    <property type="evidence" value="ECO:0007669"/>
    <property type="project" value="InterPro"/>
</dbReference>
<feature type="compositionally biased region" description="Basic and acidic residues" evidence="4">
    <location>
        <begin position="465"/>
        <end position="489"/>
    </location>
</feature>
<dbReference type="InterPro" id="IPR002099">
    <property type="entry name" value="MutL/Mlh/PMS"/>
</dbReference>
<dbReference type="InterPro" id="IPR020568">
    <property type="entry name" value="Ribosomal_Su5_D2-typ_SF"/>
</dbReference>
<protein>
    <recommendedName>
        <fullName evidence="3">DNA mismatch repair protein PMS1</fullName>
    </recommendedName>
</protein>
<dbReference type="Pfam" id="PF01119">
    <property type="entry name" value="DNA_mis_repair"/>
    <property type="match status" value="1"/>
</dbReference>
<evidence type="ECO:0000256" key="2">
    <source>
        <dbReference type="ARBA" id="ARBA00022763"/>
    </source>
</evidence>
<evidence type="ECO:0000256" key="4">
    <source>
        <dbReference type="SAM" id="MobiDB-lite"/>
    </source>
</evidence>
<dbReference type="CDD" id="cd03484">
    <property type="entry name" value="MutL_Trans_hPMS_2_like"/>
    <property type="match status" value="1"/>
</dbReference>
<dbReference type="InterPro" id="IPR038973">
    <property type="entry name" value="MutL/Mlh/Pms-like"/>
</dbReference>
<accession>A0A0U1LLP9</accession>
<evidence type="ECO:0000259" key="6">
    <source>
        <dbReference type="SMART" id="SM01340"/>
    </source>
</evidence>
<feature type="compositionally biased region" description="Acidic residues" evidence="4">
    <location>
        <begin position="669"/>
        <end position="678"/>
    </location>
</feature>
<dbReference type="GO" id="GO:0000710">
    <property type="term" value="P:meiotic mismatch repair"/>
    <property type="evidence" value="ECO:0007669"/>
    <property type="project" value="UniProtKB-ARBA"/>
</dbReference>
<dbReference type="OrthoDB" id="10263226at2759"/>
<dbReference type="GO" id="GO:0030983">
    <property type="term" value="F:mismatched DNA binding"/>
    <property type="evidence" value="ECO:0007669"/>
    <property type="project" value="InterPro"/>
</dbReference>
<feature type="domain" description="DNA mismatch repair protein S5" evidence="6">
    <location>
        <begin position="217"/>
        <end position="351"/>
    </location>
</feature>
<dbReference type="FunFam" id="3.30.1370.100:FF:000001">
    <property type="entry name" value="Mismatch repair endonuclease pms1, putative"/>
    <property type="match status" value="1"/>
</dbReference>
<keyword evidence="7" id="KW-0378">Hydrolase</keyword>
<dbReference type="Pfam" id="PF08676">
    <property type="entry name" value="MutL_C"/>
    <property type="match status" value="1"/>
</dbReference>
<evidence type="ECO:0000313" key="8">
    <source>
        <dbReference type="Proteomes" id="UP000054383"/>
    </source>
</evidence>
<evidence type="ECO:0000313" key="7">
    <source>
        <dbReference type="EMBL" id="CRG83934.1"/>
    </source>
</evidence>
<dbReference type="SUPFAM" id="SSF55874">
    <property type="entry name" value="ATPase domain of HSP90 chaperone/DNA topoisomerase II/histidine kinase"/>
    <property type="match status" value="1"/>
</dbReference>
<feature type="compositionally biased region" description="Acidic residues" evidence="4">
    <location>
        <begin position="576"/>
        <end position="629"/>
    </location>
</feature>
<keyword evidence="7" id="KW-0255">Endonuclease</keyword>
<dbReference type="InterPro" id="IPR014762">
    <property type="entry name" value="DNA_mismatch_repair_CS"/>
</dbReference>
<feature type="compositionally biased region" description="Basic and acidic residues" evidence="4">
    <location>
        <begin position="679"/>
        <end position="689"/>
    </location>
</feature>
<dbReference type="InterPro" id="IPR042121">
    <property type="entry name" value="MutL_C_regsub"/>
</dbReference>
<dbReference type="Pfam" id="PF13589">
    <property type="entry name" value="HATPase_c_3"/>
    <property type="match status" value="1"/>
</dbReference>
<feature type="region of interest" description="Disordered" evidence="4">
    <location>
        <begin position="416"/>
        <end position="689"/>
    </location>
</feature>
<dbReference type="Gene3D" id="3.30.1370.100">
    <property type="entry name" value="MutL, C-terminal domain, regulatory subdomain"/>
    <property type="match status" value="1"/>
</dbReference>
<dbReference type="STRING" id="28573.A0A0U1LLP9"/>
<dbReference type="Gene3D" id="3.30.565.10">
    <property type="entry name" value="Histidine kinase-like ATPase, C-terminal domain"/>
    <property type="match status" value="1"/>
</dbReference>
<dbReference type="GO" id="GO:0016887">
    <property type="term" value="F:ATP hydrolysis activity"/>
    <property type="evidence" value="ECO:0007669"/>
    <property type="project" value="InterPro"/>
</dbReference>
<dbReference type="InterPro" id="IPR014790">
    <property type="entry name" value="MutL_C"/>
</dbReference>
<keyword evidence="2" id="KW-0227">DNA damage</keyword>